<name>A0AAD4UWX5_PRUDU</name>
<dbReference type="EMBL" id="JAJFAZ020000008">
    <property type="protein sequence ID" value="KAI5313798.1"/>
    <property type="molecule type" value="Genomic_DNA"/>
</dbReference>
<reference evidence="1 2" key="1">
    <citation type="journal article" date="2022" name="G3 (Bethesda)">
        <title>Whole-genome sequence and methylome profiling of the almond [Prunus dulcis (Mill.) D.A. Webb] cultivar 'Nonpareil'.</title>
        <authorList>
            <person name="D'Amico-Willman K.M."/>
            <person name="Ouma W.Z."/>
            <person name="Meulia T."/>
            <person name="Sideli G.M."/>
            <person name="Gradziel T.M."/>
            <person name="Fresnedo-Ramirez J."/>
        </authorList>
    </citation>
    <scope>NUCLEOTIDE SEQUENCE [LARGE SCALE GENOMIC DNA]</scope>
    <source>
        <strain evidence="1">Clone GOH B32 T37-40</strain>
    </source>
</reference>
<evidence type="ECO:0000313" key="2">
    <source>
        <dbReference type="Proteomes" id="UP001054821"/>
    </source>
</evidence>
<gene>
    <name evidence="1" type="ORF">L3X38_042974</name>
</gene>
<proteinExistence type="predicted"/>
<comment type="caution">
    <text evidence="1">The sequence shown here is derived from an EMBL/GenBank/DDBJ whole genome shotgun (WGS) entry which is preliminary data.</text>
</comment>
<evidence type="ECO:0000313" key="1">
    <source>
        <dbReference type="EMBL" id="KAI5313798.1"/>
    </source>
</evidence>
<protein>
    <submittedName>
        <fullName evidence="1">Uncharacterized protein</fullName>
    </submittedName>
</protein>
<keyword evidence="2" id="KW-1185">Reference proteome</keyword>
<accession>A0AAD4UWX5</accession>
<dbReference type="Proteomes" id="UP001054821">
    <property type="component" value="Chromosome 8"/>
</dbReference>
<organism evidence="1 2">
    <name type="scientific">Prunus dulcis</name>
    <name type="common">Almond</name>
    <name type="synonym">Amygdalus dulcis</name>
    <dbReference type="NCBI Taxonomy" id="3755"/>
    <lineage>
        <taxon>Eukaryota</taxon>
        <taxon>Viridiplantae</taxon>
        <taxon>Streptophyta</taxon>
        <taxon>Embryophyta</taxon>
        <taxon>Tracheophyta</taxon>
        <taxon>Spermatophyta</taxon>
        <taxon>Magnoliopsida</taxon>
        <taxon>eudicotyledons</taxon>
        <taxon>Gunneridae</taxon>
        <taxon>Pentapetalae</taxon>
        <taxon>rosids</taxon>
        <taxon>fabids</taxon>
        <taxon>Rosales</taxon>
        <taxon>Rosaceae</taxon>
        <taxon>Amygdaloideae</taxon>
        <taxon>Amygdaleae</taxon>
        <taxon>Prunus</taxon>
    </lineage>
</organism>
<sequence>MRAGPQAGLAFGLARVGGSYTTPGLGCTVEQLFFFSCPRLGLGSLAGAALKRSEEVPVALEMLVKMLRILSHGRS</sequence>
<dbReference type="AlphaFoldDB" id="A0AAD4UWX5"/>